<evidence type="ECO:0000256" key="6">
    <source>
        <dbReference type="ARBA" id="ARBA00023054"/>
    </source>
</evidence>
<evidence type="ECO:0000256" key="7">
    <source>
        <dbReference type="ARBA" id="ARBA00023136"/>
    </source>
</evidence>
<dbReference type="GeneTree" id="ENSGT00440000033742"/>
<dbReference type="AlphaFoldDB" id="F6ZPP9"/>
<dbReference type="InterPro" id="IPR011992">
    <property type="entry name" value="EF-hand-dom_pair"/>
</dbReference>
<feature type="coiled-coil region" evidence="8">
    <location>
        <begin position="176"/>
        <end position="445"/>
    </location>
</feature>
<dbReference type="InterPro" id="IPR019018">
    <property type="entry name" value="Rab-bd_FIP-RBD"/>
</dbReference>
<dbReference type="GO" id="GO:0032465">
    <property type="term" value="P:regulation of cytokinesis"/>
    <property type="evidence" value="ECO:0000318"/>
    <property type="project" value="GO_Central"/>
</dbReference>
<dbReference type="SUPFAM" id="SSF47473">
    <property type="entry name" value="EF-hand"/>
    <property type="match status" value="1"/>
</dbReference>
<dbReference type="PROSITE" id="PS51511">
    <property type="entry name" value="FIP_RBD"/>
    <property type="match status" value="1"/>
</dbReference>
<accession>F6ZPP9</accession>
<dbReference type="HOGENOM" id="CLU_018925_2_0_1"/>
<dbReference type="GO" id="GO:0032456">
    <property type="term" value="P:endocytic recycling"/>
    <property type="evidence" value="ECO:0000318"/>
    <property type="project" value="GO_Central"/>
</dbReference>
<evidence type="ECO:0000313" key="11">
    <source>
        <dbReference type="Ensembl" id="ENSCINP00000025778.2"/>
    </source>
</evidence>
<evidence type="ECO:0000259" key="10">
    <source>
        <dbReference type="PROSITE" id="PS51511"/>
    </source>
</evidence>
<evidence type="ECO:0000256" key="1">
    <source>
        <dbReference type="ARBA" id="ARBA00004214"/>
    </source>
</evidence>
<proteinExistence type="predicted"/>
<evidence type="ECO:0000256" key="8">
    <source>
        <dbReference type="SAM" id="Coils"/>
    </source>
</evidence>
<reference evidence="11" key="4">
    <citation type="submission" date="2025-09" db="UniProtKB">
        <authorList>
            <consortium name="Ensembl"/>
        </authorList>
    </citation>
    <scope>IDENTIFICATION</scope>
</reference>
<keyword evidence="5" id="KW-0967">Endosome</keyword>
<evidence type="ECO:0000256" key="5">
    <source>
        <dbReference type="ARBA" id="ARBA00022753"/>
    </source>
</evidence>
<dbReference type="EMBL" id="EAAA01002863">
    <property type="status" value="NOT_ANNOTATED_CDS"/>
    <property type="molecule type" value="Genomic_DNA"/>
</dbReference>
<keyword evidence="12" id="KW-1185">Reference proteome</keyword>
<evidence type="ECO:0000256" key="4">
    <source>
        <dbReference type="ARBA" id="ARBA00022448"/>
    </source>
</evidence>
<dbReference type="PANTHER" id="PTHR15726">
    <property type="entry name" value="RAB11-FAMILY INTERACTING PROTEIN"/>
    <property type="match status" value="1"/>
</dbReference>
<evidence type="ECO:0000256" key="3">
    <source>
        <dbReference type="ARBA" id="ARBA00004654"/>
    </source>
</evidence>
<reference evidence="11" key="2">
    <citation type="journal article" date="2008" name="Genome Biol.">
        <title>Improved genome assembly and evidence-based global gene model set for the chordate Ciona intestinalis: new insight into intron and operon populations.</title>
        <authorList>
            <person name="Satou Y."/>
            <person name="Mineta K."/>
            <person name="Ogasawara M."/>
            <person name="Sasakura Y."/>
            <person name="Shoguchi E."/>
            <person name="Ueno K."/>
            <person name="Yamada L."/>
            <person name="Matsumoto J."/>
            <person name="Wasserscheid J."/>
            <person name="Dewar K."/>
            <person name="Wiley G.B."/>
            <person name="Macmil S.L."/>
            <person name="Roe B.A."/>
            <person name="Zeller R.W."/>
            <person name="Hastings K.E."/>
            <person name="Lemaire P."/>
            <person name="Lindquist E."/>
            <person name="Endo T."/>
            <person name="Hotta K."/>
            <person name="Inaba K."/>
        </authorList>
    </citation>
    <scope>NUCLEOTIDE SEQUENCE [LARGE SCALE GENOMIC DNA]</scope>
    <source>
        <strain evidence="11">wild type</strain>
    </source>
</reference>
<evidence type="ECO:0000256" key="2">
    <source>
        <dbReference type="ARBA" id="ARBA00004626"/>
    </source>
</evidence>
<organism evidence="11 12">
    <name type="scientific">Ciona intestinalis</name>
    <name type="common">Transparent sea squirt</name>
    <name type="synonym">Ascidia intestinalis</name>
    <dbReference type="NCBI Taxonomy" id="7719"/>
    <lineage>
        <taxon>Eukaryota</taxon>
        <taxon>Metazoa</taxon>
        <taxon>Chordata</taxon>
        <taxon>Tunicata</taxon>
        <taxon>Ascidiacea</taxon>
        <taxon>Phlebobranchia</taxon>
        <taxon>Cionidae</taxon>
        <taxon>Ciona</taxon>
    </lineage>
</organism>
<dbReference type="GeneID" id="100180447"/>
<dbReference type="InParanoid" id="F6ZPP9"/>
<comment type="subcellular location">
    <subcellularLocation>
        <location evidence="2">Cleavage furrow</location>
    </subcellularLocation>
    <subcellularLocation>
        <location evidence="1">Midbody</location>
    </subcellularLocation>
    <subcellularLocation>
        <location evidence="3">Recycling endosome membrane</location>
        <topology evidence="3">Peripheral membrane protein</topology>
    </subcellularLocation>
</comment>
<dbReference type="OMA" id="RQHHVPI"/>
<keyword evidence="4" id="KW-0813">Transport</keyword>
<dbReference type="KEGG" id="cin:100180447"/>
<reference evidence="12" key="1">
    <citation type="journal article" date="2002" name="Science">
        <title>The draft genome of Ciona intestinalis: insights into chordate and vertebrate origins.</title>
        <authorList>
            <person name="Dehal P."/>
            <person name="Satou Y."/>
            <person name="Campbell R.K."/>
            <person name="Chapman J."/>
            <person name="Degnan B."/>
            <person name="De Tomaso A."/>
            <person name="Davidson B."/>
            <person name="Di Gregorio A."/>
            <person name="Gelpke M."/>
            <person name="Goodstein D.M."/>
            <person name="Harafuji N."/>
            <person name="Hastings K.E."/>
            <person name="Ho I."/>
            <person name="Hotta K."/>
            <person name="Huang W."/>
            <person name="Kawashima T."/>
            <person name="Lemaire P."/>
            <person name="Martinez D."/>
            <person name="Meinertzhagen I.A."/>
            <person name="Necula S."/>
            <person name="Nonaka M."/>
            <person name="Putnam N."/>
            <person name="Rash S."/>
            <person name="Saiga H."/>
            <person name="Satake M."/>
            <person name="Terry A."/>
            <person name="Yamada L."/>
            <person name="Wang H.G."/>
            <person name="Awazu S."/>
            <person name="Azumi K."/>
            <person name="Boore J."/>
            <person name="Branno M."/>
            <person name="Chin-Bow S."/>
            <person name="DeSantis R."/>
            <person name="Doyle S."/>
            <person name="Francino P."/>
            <person name="Keys D.N."/>
            <person name="Haga S."/>
            <person name="Hayashi H."/>
            <person name="Hino K."/>
            <person name="Imai K.S."/>
            <person name="Inaba K."/>
            <person name="Kano S."/>
            <person name="Kobayashi K."/>
            <person name="Kobayashi M."/>
            <person name="Lee B.I."/>
            <person name="Makabe K.W."/>
            <person name="Manohar C."/>
            <person name="Matassi G."/>
            <person name="Medina M."/>
            <person name="Mochizuki Y."/>
            <person name="Mount S."/>
            <person name="Morishita T."/>
            <person name="Miura S."/>
            <person name="Nakayama A."/>
            <person name="Nishizaka S."/>
            <person name="Nomoto H."/>
            <person name="Ohta F."/>
            <person name="Oishi K."/>
            <person name="Rigoutsos I."/>
            <person name="Sano M."/>
            <person name="Sasaki A."/>
            <person name="Sasakura Y."/>
            <person name="Shoguchi E."/>
            <person name="Shin-i T."/>
            <person name="Spagnuolo A."/>
            <person name="Stainier D."/>
            <person name="Suzuki M.M."/>
            <person name="Tassy O."/>
            <person name="Takatori N."/>
            <person name="Tokuoka M."/>
            <person name="Yagi K."/>
            <person name="Yoshizaki F."/>
            <person name="Wada S."/>
            <person name="Zhang C."/>
            <person name="Hyatt P.D."/>
            <person name="Larimer F."/>
            <person name="Detter C."/>
            <person name="Doggett N."/>
            <person name="Glavina T."/>
            <person name="Hawkins T."/>
            <person name="Richardson P."/>
            <person name="Lucas S."/>
            <person name="Kohara Y."/>
            <person name="Levine M."/>
            <person name="Satoh N."/>
            <person name="Rokhsar D.S."/>
        </authorList>
    </citation>
    <scope>NUCLEOTIDE SEQUENCE [LARGE SCALE GENOMIC DNA]</scope>
</reference>
<dbReference type="FunCoup" id="F6ZPP9">
    <property type="interactions" value="51"/>
</dbReference>
<dbReference type="Gene3D" id="1.10.238.10">
    <property type="entry name" value="EF-hand"/>
    <property type="match status" value="1"/>
</dbReference>
<gene>
    <name evidence="11" type="primary">LOC100180447</name>
</gene>
<dbReference type="RefSeq" id="XP_002125619.1">
    <property type="nucleotide sequence ID" value="XM_002125583.4"/>
</dbReference>
<dbReference type="Pfam" id="PF25450">
    <property type="entry name" value="Rab11-FIP3"/>
    <property type="match status" value="1"/>
</dbReference>
<reference evidence="11" key="3">
    <citation type="submission" date="2025-08" db="UniProtKB">
        <authorList>
            <consortium name="Ensembl"/>
        </authorList>
    </citation>
    <scope>IDENTIFICATION</scope>
</reference>
<dbReference type="InterPro" id="IPR037245">
    <property type="entry name" value="FIP-RBD_C_sf"/>
</dbReference>
<name>F6ZPP9_CIOIN</name>
<dbReference type="GO" id="GO:0055038">
    <property type="term" value="C:recycling endosome membrane"/>
    <property type="evidence" value="ECO:0000318"/>
    <property type="project" value="GO_Central"/>
</dbReference>
<dbReference type="Ensembl" id="ENSCINT00000026024.2">
    <property type="protein sequence ID" value="ENSCINP00000025778.2"/>
    <property type="gene ID" value="ENSCING00000014196.2"/>
</dbReference>
<dbReference type="Proteomes" id="UP000008144">
    <property type="component" value="Chromosome 9"/>
</dbReference>
<dbReference type="GO" id="GO:0030139">
    <property type="term" value="C:endocytic vesicle"/>
    <property type="evidence" value="ECO:0000318"/>
    <property type="project" value="GO_Central"/>
</dbReference>
<dbReference type="GO" id="GO:0032154">
    <property type="term" value="C:cleavage furrow"/>
    <property type="evidence" value="ECO:0000318"/>
    <property type="project" value="GO_Central"/>
</dbReference>
<dbReference type="STRING" id="7719.ENSCINP00000025778"/>
<keyword evidence="6 8" id="KW-0175">Coiled coil</keyword>
<sequence>MAGDGEQLRGVFELCNPDGDGYILTEYLAHNLAEQFNGKALDAIQEVLDPEREGRISFEQFCSAVNHLQGGNLKDQTQGRSEDEESVSDPENTYNEYDIPEDELVTEMENFEAFGESPKHLSPNRPYDARSDNFERHGSFRRSHRRAHSLTPGRMLPSVPLSYDKCEDTSSVSSEFEDLSEKVDSLKDHVSRLSEEKNIQLQYESMKRENERLNSRVMELEEKVQDLTDRAEEARLDATHKLEDLQSKLEREKELQLQVLQGRLDLKTSENDRLEIEVGQLKSMAKEAKRDQSKSLSKNEELTQQLVETNEEYRRLNQRFTLQQDKHDTEQQRLQEMLGCLQSQLESTQNEKEVLDEQVALLRTNPQSASLQAHVEDLRSENDKLKLTNEELNDQLAQNITDVRSLMNGDQSIARELSDASKDDLMEELKKQEQINNQLRDYLDRIILSVLERDPTILEIKS</sequence>
<dbReference type="Pfam" id="PF09457">
    <property type="entry name" value="RBD-FIP"/>
    <property type="match status" value="1"/>
</dbReference>
<evidence type="ECO:0000256" key="9">
    <source>
        <dbReference type="SAM" id="MobiDB-lite"/>
    </source>
</evidence>
<feature type="region of interest" description="Disordered" evidence="9">
    <location>
        <begin position="69"/>
        <end position="96"/>
    </location>
</feature>
<dbReference type="OrthoDB" id="418358at2759"/>
<dbReference type="PANTHER" id="PTHR15726:SF7">
    <property type="entry name" value="NUCLEAR FALLOUT, ISOFORM J"/>
    <property type="match status" value="1"/>
</dbReference>
<dbReference type="InterPro" id="IPR057316">
    <property type="entry name" value="Rab11-FIP3/4_dom"/>
</dbReference>
<protein>
    <submittedName>
        <fullName evidence="11">Rab11 family-interacting protein 3-like</fullName>
    </submittedName>
</protein>
<dbReference type="InterPro" id="IPR051977">
    <property type="entry name" value="Rab11-interacting_regulator"/>
</dbReference>
<dbReference type="Gene3D" id="1.20.5.2440">
    <property type="match status" value="1"/>
</dbReference>
<dbReference type="GO" id="GO:0030496">
    <property type="term" value="C:midbody"/>
    <property type="evidence" value="ECO:0000318"/>
    <property type="project" value="GO_Central"/>
</dbReference>
<feature type="domain" description="FIP-RBD" evidence="10">
    <location>
        <begin position="399"/>
        <end position="461"/>
    </location>
</feature>
<keyword evidence="7" id="KW-0472">Membrane</keyword>
<accession>A0A1W2WBS8</accession>
<dbReference type="SUPFAM" id="SSF144270">
    <property type="entry name" value="Eferin C-derminal domain-like"/>
    <property type="match status" value="1"/>
</dbReference>
<evidence type="ECO:0000313" key="12">
    <source>
        <dbReference type="Proteomes" id="UP000008144"/>
    </source>
</evidence>